<dbReference type="EMBL" id="JAHDYS010000009">
    <property type="protein sequence ID" value="MBT1072222.1"/>
    <property type="molecule type" value="Genomic_DNA"/>
</dbReference>
<organism evidence="2 3">
    <name type="scientific">Pelotalea chapellei</name>
    <dbReference type="NCBI Taxonomy" id="44671"/>
    <lineage>
        <taxon>Bacteria</taxon>
        <taxon>Pseudomonadati</taxon>
        <taxon>Thermodesulfobacteriota</taxon>
        <taxon>Desulfuromonadia</taxon>
        <taxon>Geobacterales</taxon>
        <taxon>Geobacteraceae</taxon>
        <taxon>Pelotalea</taxon>
    </lineage>
</organism>
<reference evidence="2 3" key="1">
    <citation type="submission" date="2021-05" db="EMBL/GenBank/DDBJ databases">
        <title>The draft genome of Geobacter chapellei DSM 13688.</title>
        <authorList>
            <person name="Xu Z."/>
            <person name="Masuda Y."/>
            <person name="Itoh H."/>
            <person name="Senoo K."/>
        </authorList>
    </citation>
    <scope>NUCLEOTIDE SEQUENCE [LARGE SCALE GENOMIC DNA]</scope>
    <source>
        <strain evidence="2 3">DSM 13688</strain>
    </source>
</reference>
<keyword evidence="3" id="KW-1185">Reference proteome</keyword>
<name>A0ABS5U978_9BACT</name>
<evidence type="ECO:0008006" key="4">
    <source>
        <dbReference type="Google" id="ProtNLM"/>
    </source>
</evidence>
<dbReference type="SUPFAM" id="SSF56935">
    <property type="entry name" value="Porins"/>
    <property type="match status" value="1"/>
</dbReference>
<keyword evidence="1" id="KW-0732">Signal</keyword>
<protein>
    <recommendedName>
        <fullName evidence="4">Outer membrane beta-barrel protein</fullName>
    </recommendedName>
</protein>
<evidence type="ECO:0000313" key="3">
    <source>
        <dbReference type="Proteomes" id="UP000784128"/>
    </source>
</evidence>
<dbReference type="Proteomes" id="UP000784128">
    <property type="component" value="Unassembled WGS sequence"/>
</dbReference>
<evidence type="ECO:0000256" key="1">
    <source>
        <dbReference type="SAM" id="SignalP"/>
    </source>
</evidence>
<feature type="signal peptide" evidence="1">
    <location>
        <begin position="1"/>
        <end position="34"/>
    </location>
</feature>
<feature type="chain" id="PRO_5045521516" description="Outer membrane beta-barrel protein" evidence="1">
    <location>
        <begin position="35"/>
        <end position="698"/>
    </location>
</feature>
<sequence length="698" mass="76520">MVQRLSNLSVVPGRATFLAPALLMSLMFSNPACAAAEPVDAAESEPVFSESNEPATTVNNVSLAAGYRFLTPDGPPTAAAPYERFKSGATGGFSAATLGSNLKLNVNGTFLHEDDYQSELAFDYRGFVRLQASSEAMWHNLLREQIYPGTQLFLNELDPGETYGVRTTTTQARARIKLGNNPFHLNLGYWELRRHGSEQLRFSDHYWSADPQTLSGSIITQANHVDRITREGTVGVDAHLGPVDFSYGFRIRDFSNRAEDPRYDFNINAFGALVPGIHAHDVIPDSRVASHTFKLFSDMSGGLVASGVYTLTERENRGGHGEAVPSERPSDVIHLAAGDFSYTPSKSHSVTLKYRHQEIERTTPSALSYPFAAIKFLNPAPSTSRDVVTASVIFRPYPRMIYRLEYNADLESRDGVRDAQAPLESSGAYHSDSRLTHTGTTSFYWRPASGLKLNGSYSYAACDNPTYRASFSDRHTGKLLLTYTKTGKWGVTGSYLVQHANGESSASVTPPPATDLFISTGNDPSSHLLPRQSRSNSATAGVWFSPLERLTITTSYSFLESEINQTALLTELSRNALAATRYLSTSHVYGIDANYAVTELLDLSLSLQQVFSKAFFDVPLITPFSATDSFGATQYNSTGITGLTRLDTTETGLSARADWRATPHLGCVLDYSFRVYDSGNVAYDGSVHTTMISLKARW</sequence>
<evidence type="ECO:0000313" key="2">
    <source>
        <dbReference type="EMBL" id="MBT1072222.1"/>
    </source>
</evidence>
<gene>
    <name evidence="2" type="ORF">KJB30_10530</name>
</gene>
<comment type="caution">
    <text evidence="2">The sequence shown here is derived from an EMBL/GenBank/DDBJ whole genome shotgun (WGS) entry which is preliminary data.</text>
</comment>
<dbReference type="RefSeq" id="WP_214298907.1">
    <property type="nucleotide sequence ID" value="NZ_JAHDYS010000009.1"/>
</dbReference>
<accession>A0ABS5U978</accession>
<proteinExistence type="predicted"/>